<dbReference type="InterPro" id="IPR001480">
    <property type="entry name" value="Bulb-type_lectin_dom"/>
</dbReference>
<evidence type="ECO:0000256" key="4">
    <source>
        <dbReference type="ARBA" id="ARBA00022741"/>
    </source>
</evidence>
<dbReference type="Pfam" id="PF07714">
    <property type="entry name" value="PK_Tyr_Ser-Thr"/>
    <property type="match status" value="1"/>
</dbReference>
<feature type="region of interest" description="Disordered" evidence="12">
    <location>
        <begin position="759"/>
        <end position="780"/>
    </location>
</feature>
<keyword evidence="13" id="KW-0812">Transmembrane</keyword>
<keyword evidence="3 14" id="KW-0732">Signal</keyword>
<dbReference type="FunFam" id="1.10.510.10:FF:001019">
    <property type="entry name" value="G-type lectin S-receptor-like serine/threonine-protein kinase B120"/>
    <property type="match status" value="1"/>
</dbReference>
<dbReference type="PANTHER" id="PTHR32444">
    <property type="entry name" value="BULB-TYPE LECTIN DOMAIN-CONTAINING PROTEIN"/>
    <property type="match status" value="1"/>
</dbReference>
<dbReference type="SUPFAM" id="SSF51110">
    <property type="entry name" value="alpha-D-mannose-specific plant lectins"/>
    <property type="match status" value="1"/>
</dbReference>
<dbReference type="PROSITE" id="PS00108">
    <property type="entry name" value="PROTEIN_KINASE_ST"/>
    <property type="match status" value="1"/>
</dbReference>
<evidence type="ECO:0000256" key="10">
    <source>
        <dbReference type="ARBA" id="ARBA00048679"/>
    </source>
</evidence>
<evidence type="ECO:0000256" key="6">
    <source>
        <dbReference type="ARBA" id="ARBA00022840"/>
    </source>
</evidence>
<keyword evidence="13" id="KW-0472">Membrane</keyword>
<dbReference type="InterPro" id="IPR000858">
    <property type="entry name" value="S_locus_glycoprot_dom"/>
</dbReference>
<dbReference type="CDD" id="cd00028">
    <property type="entry name" value="B_lectin"/>
    <property type="match status" value="1"/>
</dbReference>
<dbReference type="Pfam" id="PF00954">
    <property type="entry name" value="S_locus_glycop"/>
    <property type="match status" value="1"/>
</dbReference>
<sequence>MHLSGLIFCFLCCSSAVFATTSDTLTSSDFLRDPQTIVSENNVFCLGFFSPVNSTRRYVGIWYNKASPPVTVVWVANRDVPLNDSYGQLQLSGNGNKLMILNGQKTVIWSSDLLSQRVLTAQLLDSGNLVLLSKSGAVIWQSFDHPTDTVLPNMKVTATKISGVIKPVLRSWASPSDPSNGRFTVGTDFLSLPQLITWDGDRPYWRSGPWSGNIFIGIQYNDDFTNTGWRLSYDSRDSVSMVYSYPNASLLSFYDINSHGSSFQKLWDYNTRSWEVLWQSPEGECFVYGKCGEFGYGTCLSQKGPMCQCFKGFVPKDKMEWKNGNWSKGCVRRTPLQCQSDGFIKHVTVKVPDHAELALGYDRDQRGGACLMDCSCLAYSYYSGIGCMLWNRSLIDTVELSGRGADLYLRLAVSELVGGTKAKITIIIGAAGIAIVTIIAVFISVIWKRRAQRRERNKMLLEILKGQSATNNFHESNKLGQGGLGPVYKGTLEDGEELAIKRLSRTSRQGVEEFMNEVLVISKLQHKNLVKLLGCCVERQERMLVYEYLPNKSLDAFIFDPEKKGILDWNKRYKIVEGICRGLLYLHRDSRLKIIHRDLKAANILLDENLNPKISDFGMARIFGGNQSQADTTRVSMQSKGASLKSQDVFSFGVFLLDIITGKKTQWYDEESLSLLGYVWKLWSEDNICPFINPVIADQGFQADILKSVQVGLLCVQEYAADRPDISSVISMLTAASTATFRQPKPPGFTRLMCTSENIGSQNNQRGSMNGLSNSTITCR</sequence>
<dbReference type="PROSITE" id="PS50927">
    <property type="entry name" value="BULB_LECTIN"/>
    <property type="match status" value="1"/>
</dbReference>
<accession>A0AAW1HYC5</accession>
<dbReference type="InterPro" id="IPR001245">
    <property type="entry name" value="Ser-Thr/Tyr_kinase_cat_dom"/>
</dbReference>
<dbReference type="Gene3D" id="1.10.510.10">
    <property type="entry name" value="Transferase(Phosphotransferase) domain 1"/>
    <property type="match status" value="1"/>
</dbReference>
<comment type="catalytic activity">
    <reaction evidence="10 11">
        <text>L-seryl-[protein] + ATP = O-phospho-L-seryl-[protein] + ADP + H(+)</text>
        <dbReference type="Rhea" id="RHEA:17989"/>
        <dbReference type="Rhea" id="RHEA-COMP:9863"/>
        <dbReference type="Rhea" id="RHEA-COMP:11604"/>
        <dbReference type="ChEBI" id="CHEBI:15378"/>
        <dbReference type="ChEBI" id="CHEBI:29999"/>
        <dbReference type="ChEBI" id="CHEBI:30616"/>
        <dbReference type="ChEBI" id="CHEBI:83421"/>
        <dbReference type="ChEBI" id="CHEBI:456216"/>
        <dbReference type="EC" id="2.7.11.1"/>
    </reaction>
</comment>
<feature type="transmembrane region" description="Helical" evidence="13">
    <location>
        <begin position="424"/>
        <end position="447"/>
    </location>
</feature>
<dbReference type="SMART" id="SM00108">
    <property type="entry name" value="B_lectin"/>
    <property type="match status" value="1"/>
</dbReference>
<name>A0AAW1HYC5_SAPOF</name>
<keyword evidence="4 11" id="KW-0547">Nucleotide-binding</keyword>
<dbReference type="CDD" id="cd01098">
    <property type="entry name" value="PAN_AP_plant"/>
    <property type="match status" value="1"/>
</dbReference>
<dbReference type="GO" id="GO:0005524">
    <property type="term" value="F:ATP binding"/>
    <property type="evidence" value="ECO:0007669"/>
    <property type="project" value="UniProtKB-KW"/>
</dbReference>
<dbReference type="InterPro" id="IPR024171">
    <property type="entry name" value="SRK-like_kinase"/>
</dbReference>
<evidence type="ECO:0000256" key="2">
    <source>
        <dbReference type="ARBA" id="ARBA00022679"/>
    </source>
</evidence>
<dbReference type="Proteomes" id="UP001443914">
    <property type="component" value="Unassembled WGS sequence"/>
</dbReference>
<comment type="catalytic activity">
    <reaction evidence="9 11">
        <text>L-threonyl-[protein] + ATP = O-phospho-L-threonyl-[protein] + ADP + H(+)</text>
        <dbReference type="Rhea" id="RHEA:46608"/>
        <dbReference type="Rhea" id="RHEA-COMP:11060"/>
        <dbReference type="Rhea" id="RHEA-COMP:11605"/>
        <dbReference type="ChEBI" id="CHEBI:15378"/>
        <dbReference type="ChEBI" id="CHEBI:30013"/>
        <dbReference type="ChEBI" id="CHEBI:30616"/>
        <dbReference type="ChEBI" id="CHEBI:61977"/>
        <dbReference type="ChEBI" id="CHEBI:456216"/>
        <dbReference type="EC" id="2.7.11.1"/>
    </reaction>
</comment>
<evidence type="ECO:0000256" key="12">
    <source>
        <dbReference type="SAM" id="MobiDB-lite"/>
    </source>
</evidence>
<keyword evidence="19" id="KW-1185">Reference proteome</keyword>
<dbReference type="InterPro" id="IPR011009">
    <property type="entry name" value="Kinase-like_dom_sf"/>
</dbReference>
<dbReference type="Gene3D" id="2.90.10.10">
    <property type="entry name" value="Bulb-type lectin domain"/>
    <property type="match status" value="1"/>
</dbReference>
<evidence type="ECO:0000259" key="17">
    <source>
        <dbReference type="PROSITE" id="PS50948"/>
    </source>
</evidence>
<feature type="chain" id="PRO_5043934660" description="Receptor-like serine/threonine-protein kinase" evidence="14">
    <location>
        <begin position="20"/>
        <end position="780"/>
    </location>
</feature>
<comment type="similarity">
    <text evidence="11">Belongs to the protein kinase superfamily. Ser/Thr protein kinase family.</text>
</comment>
<reference evidence="18" key="1">
    <citation type="submission" date="2024-03" db="EMBL/GenBank/DDBJ databases">
        <title>WGS assembly of Saponaria officinalis var. Norfolk2.</title>
        <authorList>
            <person name="Jenkins J."/>
            <person name="Shu S."/>
            <person name="Grimwood J."/>
            <person name="Barry K."/>
            <person name="Goodstein D."/>
            <person name="Schmutz J."/>
            <person name="Leebens-Mack J."/>
            <person name="Osbourn A."/>
        </authorList>
    </citation>
    <scope>NUCLEOTIDE SEQUENCE [LARGE SCALE GENOMIC DNA]</scope>
    <source>
        <strain evidence="18">JIC</strain>
    </source>
</reference>
<dbReference type="InterPro" id="IPR008271">
    <property type="entry name" value="Ser/Thr_kinase_AS"/>
</dbReference>
<feature type="domain" description="Apple" evidence="17">
    <location>
        <begin position="338"/>
        <end position="412"/>
    </location>
</feature>
<dbReference type="PANTHER" id="PTHR32444:SF198">
    <property type="entry name" value="BULB-TYPE LECTIN DOMAIN-CONTAINING PROTEIN"/>
    <property type="match status" value="1"/>
</dbReference>
<evidence type="ECO:0000256" key="14">
    <source>
        <dbReference type="SAM" id="SignalP"/>
    </source>
</evidence>
<dbReference type="PROSITE" id="PS50948">
    <property type="entry name" value="PAN"/>
    <property type="match status" value="1"/>
</dbReference>
<evidence type="ECO:0000256" key="1">
    <source>
        <dbReference type="ARBA" id="ARBA00022527"/>
    </source>
</evidence>
<evidence type="ECO:0000256" key="8">
    <source>
        <dbReference type="ARBA" id="ARBA00023180"/>
    </source>
</evidence>
<dbReference type="FunFam" id="3.30.200.20:FF:000195">
    <property type="entry name" value="G-type lectin S-receptor-like serine/threonine-protein kinase"/>
    <property type="match status" value="1"/>
</dbReference>
<keyword evidence="8" id="KW-0325">Glycoprotein</keyword>
<feature type="signal peptide" evidence="14">
    <location>
        <begin position="1"/>
        <end position="19"/>
    </location>
</feature>
<evidence type="ECO:0000256" key="5">
    <source>
        <dbReference type="ARBA" id="ARBA00022777"/>
    </source>
</evidence>
<feature type="domain" description="Protein kinase" evidence="15">
    <location>
        <begin position="473"/>
        <end position="780"/>
    </location>
</feature>
<dbReference type="InterPro" id="IPR000719">
    <property type="entry name" value="Prot_kinase_dom"/>
</dbReference>
<dbReference type="EC" id="2.7.11.1" evidence="11"/>
<evidence type="ECO:0000256" key="13">
    <source>
        <dbReference type="SAM" id="Phobius"/>
    </source>
</evidence>
<organism evidence="18 19">
    <name type="scientific">Saponaria officinalis</name>
    <name type="common">Common soapwort</name>
    <name type="synonym">Lychnis saponaria</name>
    <dbReference type="NCBI Taxonomy" id="3572"/>
    <lineage>
        <taxon>Eukaryota</taxon>
        <taxon>Viridiplantae</taxon>
        <taxon>Streptophyta</taxon>
        <taxon>Embryophyta</taxon>
        <taxon>Tracheophyta</taxon>
        <taxon>Spermatophyta</taxon>
        <taxon>Magnoliopsida</taxon>
        <taxon>eudicotyledons</taxon>
        <taxon>Gunneridae</taxon>
        <taxon>Pentapetalae</taxon>
        <taxon>Caryophyllales</taxon>
        <taxon>Caryophyllaceae</taxon>
        <taxon>Caryophylleae</taxon>
        <taxon>Saponaria</taxon>
    </lineage>
</organism>
<dbReference type="SMART" id="SM00220">
    <property type="entry name" value="S_TKc"/>
    <property type="match status" value="1"/>
</dbReference>
<dbReference type="SMART" id="SM00473">
    <property type="entry name" value="PAN_AP"/>
    <property type="match status" value="1"/>
</dbReference>
<keyword evidence="1 11" id="KW-0723">Serine/threonine-protein kinase</keyword>
<keyword evidence="5 11" id="KW-0418">Kinase</keyword>
<dbReference type="SUPFAM" id="SSF56112">
    <property type="entry name" value="Protein kinase-like (PK-like)"/>
    <property type="match status" value="1"/>
</dbReference>
<dbReference type="EMBL" id="JBDFQZ010000010">
    <property type="protein sequence ID" value="KAK9681746.1"/>
    <property type="molecule type" value="Genomic_DNA"/>
</dbReference>
<keyword evidence="13" id="KW-1133">Transmembrane helix</keyword>
<dbReference type="Gene3D" id="3.30.200.20">
    <property type="entry name" value="Phosphorylase Kinase, domain 1"/>
    <property type="match status" value="1"/>
</dbReference>
<dbReference type="FunFam" id="2.90.10.10:FF:000005">
    <property type="entry name" value="G-type lectin S-receptor-like serine/threonine-protein kinase"/>
    <property type="match status" value="1"/>
</dbReference>
<keyword evidence="7" id="KW-1015">Disulfide bond</keyword>
<evidence type="ECO:0000259" key="16">
    <source>
        <dbReference type="PROSITE" id="PS50927"/>
    </source>
</evidence>
<evidence type="ECO:0000256" key="11">
    <source>
        <dbReference type="PIRNR" id="PIRNR000641"/>
    </source>
</evidence>
<evidence type="ECO:0000256" key="9">
    <source>
        <dbReference type="ARBA" id="ARBA00047899"/>
    </source>
</evidence>
<evidence type="ECO:0000256" key="3">
    <source>
        <dbReference type="ARBA" id="ARBA00022729"/>
    </source>
</evidence>
<dbReference type="GO" id="GO:0048544">
    <property type="term" value="P:recognition of pollen"/>
    <property type="evidence" value="ECO:0007669"/>
    <property type="project" value="InterPro"/>
</dbReference>
<comment type="caution">
    <text evidence="18">The sequence shown here is derived from an EMBL/GenBank/DDBJ whole genome shotgun (WGS) entry which is preliminary data.</text>
</comment>
<keyword evidence="2 11" id="KW-0808">Transferase</keyword>
<dbReference type="GO" id="GO:0004674">
    <property type="term" value="F:protein serine/threonine kinase activity"/>
    <property type="evidence" value="ECO:0007669"/>
    <property type="project" value="UniProtKB-KW"/>
</dbReference>
<evidence type="ECO:0000259" key="15">
    <source>
        <dbReference type="PROSITE" id="PS50011"/>
    </source>
</evidence>
<dbReference type="Pfam" id="PF08276">
    <property type="entry name" value="PAN_2"/>
    <property type="match status" value="1"/>
</dbReference>
<dbReference type="Pfam" id="PF01453">
    <property type="entry name" value="B_lectin"/>
    <property type="match status" value="1"/>
</dbReference>
<keyword evidence="6 11" id="KW-0067">ATP-binding</keyword>
<evidence type="ECO:0000313" key="18">
    <source>
        <dbReference type="EMBL" id="KAK9681746.1"/>
    </source>
</evidence>
<gene>
    <name evidence="18" type="ORF">RND81_10G025200</name>
</gene>
<dbReference type="InterPro" id="IPR036426">
    <property type="entry name" value="Bulb-type_lectin_dom_sf"/>
</dbReference>
<dbReference type="AlphaFoldDB" id="A0AAW1HYC5"/>
<evidence type="ECO:0000313" key="19">
    <source>
        <dbReference type="Proteomes" id="UP001443914"/>
    </source>
</evidence>
<evidence type="ECO:0000256" key="7">
    <source>
        <dbReference type="ARBA" id="ARBA00023157"/>
    </source>
</evidence>
<dbReference type="PROSITE" id="PS50011">
    <property type="entry name" value="PROTEIN_KINASE_DOM"/>
    <property type="match status" value="1"/>
</dbReference>
<dbReference type="PIRSF" id="PIRSF000641">
    <property type="entry name" value="SRK"/>
    <property type="match status" value="1"/>
</dbReference>
<dbReference type="InterPro" id="IPR003609">
    <property type="entry name" value="Pan_app"/>
</dbReference>
<proteinExistence type="inferred from homology"/>
<feature type="domain" description="Bulb-type lectin" evidence="16">
    <location>
        <begin position="22"/>
        <end position="144"/>
    </location>
</feature>
<protein>
    <recommendedName>
        <fullName evidence="11">Receptor-like serine/threonine-protein kinase</fullName>
        <ecNumber evidence="11">2.7.11.1</ecNumber>
    </recommendedName>
</protein>